<organism evidence="2 3">
    <name type="scientific">Eumeta variegata</name>
    <name type="common">Bagworm moth</name>
    <name type="synonym">Eumeta japonica</name>
    <dbReference type="NCBI Taxonomy" id="151549"/>
    <lineage>
        <taxon>Eukaryota</taxon>
        <taxon>Metazoa</taxon>
        <taxon>Ecdysozoa</taxon>
        <taxon>Arthropoda</taxon>
        <taxon>Hexapoda</taxon>
        <taxon>Insecta</taxon>
        <taxon>Pterygota</taxon>
        <taxon>Neoptera</taxon>
        <taxon>Endopterygota</taxon>
        <taxon>Lepidoptera</taxon>
        <taxon>Glossata</taxon>
        <taxon>Ditrysia</taxon>
        <taxon>Tineoidea</taxon>
        <taxon>Psychidae</taxon>
        <taxon>Oiketicinae</taxon>
        <taxon>Eumeta</taxon>
    </lineage>
</organism>
<gene>
    <name evidence="2" type="ORF">EVAR_79481_1</name>
</gene>
<dbReference type="EMBL" id="BGZK01000163">
    <property type="protein sequence ID" value="GBP24572.1"/>
    <property type="molecule type" value="Genomic_DNA"/>
</dbReference>
<protein>
    <submittedName>
        <fullName evidence="2">Uncharacterized protein</fullName>
    </submittedName>
</protein>
<sequence>MIRTPDVVLCSSSRETLEGNSHTRSGEAAIRHRGAGRGALRGDAGAPCRRDGGRVERHRANVHGTLSVSEALPTPSAERLL</sequence>
<feature type="compositionally biased region" description="Basic and acidic residues" evidence="1">
    <location>
        <begin position="48"/>
        <end position="59"/>
    </location>
</feature>
<evidence type="ECO:0000313" key="2">
    <source>
        <dbReference type="EMBL" id="GBP24572.1"/>
    </source>
</evidence>
<comment type="caution">
    <text evidence="2">The sequence shown here is derived from an EMBL/GenBank/DDBJ whole genome shotgun (WGS) entry which is preliminary data.</text>
</comment>
<evidence type="ECO:0000256" key="1">
    <source>
        <dbReference type="SAM" id="MobiDB-lite"/>
    </source>
</evidence>
<evidence type="ECO:0000313" key="3">
    <source>
        <dbReference type="Proteomes" id="UP000299102"/>
    </source>
</evidence>
<feature type="compositionally biased region" description="Polar residues" evidence="1">
    <location>
        <begin position="10"/>
        <end position="23"/>
    </location>
</feature>
<name>A0A4C1UF22_EUMVA</name>
<dbReference type="Proteomes" id="UP000299102">
    <property type="component" value="Unassembled WGS sequence"/>
</dbReference>
<accession>A0A4C1UF22</accession>
<feature type="region of interest" description="Disordered" evidence="1">
    <location>
        <begin position="1"/>
        <end position="81"/>
    </location>
</feature>
<keyword evidence="3" id="KW-1185">Reference proteome</keyword>
<reference evidence="2 3" key="1">
    <citation type="journal article" date="2019" name="Commun. Biol.">
        <title>The bagworm genome reveals a unique fibroin gene that provides high tensile strength.</title>
        <authorList>
            <person name="Kono N."/>
            <person name="Nakamura H."/>
            <person name="Ohtoshi R."/>
            <person name="Tomita M."/>
            <person name="Numata K."/>
            <person name="Arakawa K."/>
        </authorList>
    </citation>
    <scope>NUCLEOTIDE SEQUENCE [LARGE SCALE GENOMIC DNA]</scope>
</reference>
<proteinExistence type="predicted"/>
<dbReference type="AlphaFoldDB" id="A0A4C1UF22"/>